<dbReference type="SMART" id="SM00320">
    <property type="entry name" value="WD40"/>
    <property type="match status" value="2"/>
</dbReference>
<dbReference type="GO" id="GO:0005634">
    <property type="term" value="C:nucleus"/>
    <property type="evidence" value="ECO:0007669"/>
    <property type="project" value="InterPro"/>
</dbReference>
<feature type="domain" description="Hap4 transcription factor heteromerisation" evidence="2">
    <location>
        <begin position="408"/>
        <end position="422"/>
    </location>
</feature>
<keyword evidence="5" id="KW-1185">Reference proteome</keyword>
<reference evidence="4 5" key="1">
    <citation type="journal article" date="2015" name="Nat. Commun.">
        <title>Lucilia cuprina genome unlocks parasitic fly biology to underpin future interventions.</title>
        <authorList>
            <person name="Anstead C.A."/>
            <person name="Korhonen P.K."/>
            <person name="Young N.D."/>
            <person name="Hall R.S."/>
            <person name="Jex A.R."/>
            <person name="Murali S.C."/>
            <person name="Hughes D.S."/>
            <person name="Lee S.F."/>
            <person name="Perry T."/>
            <person name="Stroehlein A.J."/>
            <person name="Ansell B.R."/>
            <person name="Breugelmans B."/>
            <person name="Hofmann A."/>
            <person name="Qu J."/>
            <person name="Dugan S."/>
            <person name="Lee S.L."/>
            <person name="Chao H."/>
            <person name="Dinh H."/>
            <person name="Han Y."/>
            <person name="Doddapaneni H.V."/>
            <person name="Worley K.C."/>
            <person name="Muzny D.M."/>
            <person name="Ioannidis P."/>
            <person name="Waterhouse R.M."/>
            <person name="Zdobnov E.M."/>
            <person name="James P.J."/>
            <person name="Bagnall N.H."/>
            <person name="Kotze A.C."/>
            <person name="Gibbs R.A."/>
            <person name="Richards S."/>
            <person name="Batterham P."/>
            <person name="Gasser R.B."/>
        </authorList>
    </citation>
    <scope>NUCLEOTIDE SEQUENCE [LARGE SCALE GENOMIC DNA]</scope>
    <source>
        <strain evidence="4 5">LS</strain>
        <tissue evidence="4">Full body</tissue>
    </source>
</reference>
<organism evidence="4 5">
    <name type="scientific">Lucilia cuprina</name>
    <name type="common">Green bottle fly</name>
    <name type="synonym">Australian sheep blowfly</name>
    <dbReference type="NCBI Taxonomy" id="7375"/>
    <lineage>
        <taxon>Eukaryota</taxon>
        <taxon>Metazoa</taxon>
        <taxon>Ecdysozoa</taxon>
        <taxon>Arthropoda</taxon>
        <taxon>Hexapoda</taxon>
        <taxon>Insecta</taxon>
        <taxon>Pterygota</taxon>
        <taxon>Neoptera</taxon>
        <taxon>Endopterygota</taxon>
        <taxon>Diptera</taxon>
        <taxon>Brachycera</taxon>
        <taxon>Muscomorpha</taxon>
        <taxon>Oestroidea</taxon>
        <taxon>Calliphoridae</taxon>
        <taxon>Luciliinae</taxon>
        <taxon>Lucilia</taxon>
    </lineage>
</organism>
<dbReference type="GO" id="GO:0016020">
    <property type="term" value="C:membrane"/>
    <property type="evidence" value="ECO:0007669"/>
    <property type="project" value="TreeGrafter"/>
</dbReference>
<name>A0A0L0CDB6_LUCCU</name>
<dbReference type="InterPro" id="IPR043904">
    <property type="entry name" value="PhoD_2-like"/>
</dbReference>
<accession>A0A0L0CDB6</accession>
<dbReference type="PANTHER" id="PTHR46689">
    <property type="entry name" value="MEMBRANE PROTEIN, PUTATIVE-RELATED"/>
    <property type="match status" value="1"/>
</dbReference>
<dbReference type="Pfam" id="PF19050">
    <property type="entry name" value="PhoD_2"/>
    <property type="match status" value="1"/>
</dbReference>
<comment type="caution">
    <text evidence="4">The sequence shown here is derived from an EMBL/GenBank/DDBJ whole genome shotgun (WGS) entry which is preliminary data.</text>
</comment>
<dbReference type="STRING" id="7375.A0A0L0CDB6"/>
<dbReference type="Proteomes" id="UP000037069">
    <property type="component" value="Unassembled WGS sequence"/>
</dbReference>
<gene>
    <name evidence="4" type="ORF">FF38_09738</name>
</gene>
<dbReference type="Gene3D" id="2.130.10.10">
    <property type="entry name" value="YVTN repeat-like/Quinoprotein amine dehydrogenase"/>
    <property type="match status" value="1"/>
</dbReference>
<evidence type="ECO:0000313" key="5">
    <source>
        <dbReference type="Proteomes" id="UP000037069"/>
    </source>
</evidence>
<dbReference type="Pfam" id="PF00400">
    <property type="entry name" value="WD40"/>
    <property type="match status" value="1"/>
</dbReference>
<dbReference type="AlphaFoldDB" id="A0A0L0CDB6"/>
<dbReference type="PANTHER" id="PTHR46689:SF1">
    <property type="entry name" value="PHOD-LIKE PHOSPHATASE DOMAIN-CONTAINING PROTEIN"/>
    <property type="match status" value="1"/>
</dbReference>
<protein>
    <submittedName>
        <fullName evidence="4">Uncharacterized protein</fullName>
    </submittedName>
</protein>
<dbReference type="InterPro" id="IPR036322">
    <property type="entry name" value="WD40_repeat_dom_sf"/>
</dbReference>
<evidence type="ECO:0000259" key="3">
    <source>
        <dbReference type="Pfam" id="PF19050"/>
    </source>
</evidence>
<dbReference type="SUPFAM" id="SSF50978">
    <property type="entry name" value="WD40 repeat-like"/>
    <property type="match status" value="1"/>
</dbReference>
<feature type="domain" description="PhoD-like phosphatase" evidence="3">
    <location>
        <begin position="163"/>
        <end position="321"/>
    </location>
</feature>
<keyword evidence="1" id="KW-0539">Nucleus</keyword>
<evidence type="ECO:0000256" key="1">
    <source>
        <dbReference type="ARBA" id="ARBA00023242"/>
    </source>
</evidence>
<dbReference type="OrthoDB" id="5571054at2759"/>
<dbReference type="GO" id="GO:0006355">
    <property type="term" value="P:regulation of DNA-templated transcription"/>
    <property type="evidence" value="ECO:0007669"/>
    <property type="project" value="InterPro"/>
</dbReference>
<dbReference type="InterPro" id="IPR018287">
    <property type="entry name" value="Hap4_TF_heteromerisation"/>
</dbReference>
<proteinExistence type="predicted"/>
<dbReference type="Pfam" id="PF10297">
    <property type="entry name" value="Hap4_Hap_bind"/>
    <property type="match status" value="1"/>
</dbReference>
<evidence type="ECO:0000259" key="2">
    <source>
        <dbReference type="Pfam" id="PF10297"/>
    </source>
</evidence>
<dbReference type="EMBL" id="JRES01000560">
    <property type="protein sequence ID" value="KNC30212.1"/>
    <property type="molecule type" value="Genomic_DNA"/>
</dbReference>
<sequence>MFHPTKPHLYVASQRYIRIYDLLSQSLIKKLLPGVKWLSSFDIHPMGDNVVAGSYDQRVVWHDMDLSDRPYKTLRYHERAVRDVKFHKKLPLFCSASDDGAINVLHATVYDDVAKNPMLVPLKILKECEANSDIKHIYLMLGVPIAYPRMVWAENVMSSKLIKPVKWLSKKQIILKGLVNPFDGEVELLDDLNDHWTAKDHKHERNEFLSRLMKFQAEHKVRITVLTGDVHLCSVGVFRSISKPSPEQDSNFIVSPVSSAIVNTPPPSNLADFMNKRNKTHVFRGSVLERNIPIFNKDTTGNELNNKTCLPRRNYLILDPTLNCDQQKTYAGPEFDEDHQSAPPKHALETMANDNAVLMTINVESDPNQDDDLKFQFQFVTNMAPPLKIKPTAEIRDEKSTGFRPLVSKKYVLPPKPKPGRKRKLTNDIHENHDNHDHQIDEDSCGLCSKDDCMCAAIGIKSKNSIQKLETILQDQTYKPAVPLIRPTKEPRLKSDFTRDKNLEISMNVEVNDNERCGFCTYDTPCMCRDEINENNGSVDKHSPPPVDECTNCQDALSTLFCVSLFAAKPLAANSVSIPHELAYKILLKHHKFKECDLGVLVSKLEVDSRRNIGVQSINQAIHDLGS</sequence>
<dbReference type="InterPro" id="IPR015943">
    <property type="entry name" value="WD40/YVTN_repeat-like_dom_sf"/>
</dbReference>
<dbReference type="InterPro" id="IPR001680">
    <property type="entry name" value="WD40_rpt"/>
</dbReference>
<evidence type="ECO:0000313" key="4">
    <source>
        <dbReference type="EMBL" id="KNC30212.1"/>
    </source>
</evidence>